<dbReference type="KEGG" id="thao:NI17_023225"/>
<dbReference type="InterPro" id="IPR011257">
    <property type="entry name" value="DNA_glycosylase"/>
</dbReference>
<dbReference type="Proteomes" id="UP000265719">
    <property type="component" value="Chromosome"/>
</dbReference>
<gene>
    <name evidence="2" type="ORF">NI17_023225</name>
</gene>
<name>A0A399G1V8_9ACTN</name>
<dbReference type="Gene3D" id="1.10.340.30">
    <property type="entry name" value="Hypothetical protein, domain 2"/>
    <property type="match status" value="1"/>
</dbReference>
<feature type="binding site" evidence="1">
    <location>
        <position position="197"/>
    </location>
    <ligand>
        <name>Zn(2+)</name>
        <dbReference type="ChEBI" id="CHEBI:29105"/>
    </ligand>
</feature>
<accession>A0A399G1V8</accession>
<dbReference type="Pfam" id="PF03352">
    <property type="entry name" value="Adenine_glyco"/>
    <property type="match status" value="1"/>
</dbReference>
<dbReference type="PANTHER" id="PTHR30037">
    <property type="entry name" value="DNA-3-METHYLADENINE GLYCOSYLASE 1"/>
    <property type="match status" value="1"/>
</dbReference>
<keyword evidence="3" id="KW-1185">Reference proteome</keyword>
<keyword evidence="1" id="KW-0479">Metal-binding</keyword>
<sequence>MSTSGPPRPAGGADLPEGAAVPGPDGLRRCPWALGTEELLRYHDLEWGGVVRDDRGLFERVSLEAFQAGLSWLTVLRRRPALREVFHGFDIAAVAAFTDRDVERLLADARIIRSRAKIEAVVGNARAALDLDGGLAEFVWRHAPSSPPPAPVTVADLPAATPESTALAGELKRRGFRFVGPTTVYAMMEAVGMVDDHLAHCHRRGVSAAAGDPSGVSSLLR</sequence>
<reference evidence="2" key="1">
    <citation type="submission" date="2020-10" db="EMBL/GenBank/DDBJ databases">
        <title>De novo genome project of the cellulose decomposer Thermobifida halotolerans type strain.</title>
        <authorList>
            <person name="Nagy I."/>
            <person name="Horvath B."/>
            <person name="Kukolya J."/>
            <person name="Nagy I."/>
            <person name="Orsini M."/>
        </authorList>
    </citation>
    <scope>NUCLEOTIDE SEQUENCE</scope>
    <source>
        <strain evidence="2">DSM 44931</strain>
    </source>
</reference>
<dbReference type="PANTHER" id="PTHR30037:SF4">
    <property type="entry name" value="DNA-3-METHYLADENINE GLYCOSYLASE I"/>
    <property type="match status" value="1"/>
</dbReference>
<keyword evidence="1" id="KW-0862">Zinc</keyword>
<dbReference type="OrthoDB" id="9807664at2"/>
<dbReference type="RefSeq" id="WP_068687514.1">
    <property type="nucleotide sequence ID" value="NZ_CP063196.1"/>
</dbReference>
<feature type="binding site" evidence="1">
    <location>
        <position position="30"/>
    </location>
    <ligand>
        <name>Zn(2+)</name>
        <dbReference type="ChEBI" id="CHEBI:29105"/>
    </ligand>
</feature>
<dbReference type="GO" id="GO:0008725">
    <property type="term" value="F:DNA-3-methyladenine glycosylase activity"/>
    <property type="evidence" value="ECO:0007669"/>
    <property type="project" value="InterPro"/>
</dbReference>
<feature type="binding site" evidence="1">
    <location>
        <position position="201"/>
    </location>
    <ligand>
        <name>Zn(2+)</name>
        <dbReference type="ChEBI" id="CHEBI:29105"/>
    </ligand>
</feature>
<dbReference type="InterPro" id="IPR005019">
    <property type="entry name" value="Adenine_glyco"/>
</dbReference>
<dbReference type="GO" id="GO:0006284">
    <property type="term" value="P:base-excision repair"/>
    <property type="evidence" value="ECO:0007669"/>
    <property type="project" value="InterPro"/>
</dbReference>
<evidence type="ECO:0000313" key="3">
    <source>
        <dbReference type="Proteomes" id="UP000265719"/>
    </source>
</evidence>
<dbReference type="GO" id="GO:0046872">
    <property type="term" value="F:metal ion binding"/>
    <property type="evidence" value="ECO:0007669"/>
    <property type="project" value="UniProtKB-KW"/>
</dbReference>
<dbReference type="AlphaFoldDB" id="A0A399G1V8"/>
<evidence type="ECO:0000313" key="2">
    <source>
        <dbReference type="EMBL" id="UOE19577.1"/>
    </source>
</evidence>
<organism evidence="2 3">
    <name type="scientific">Thermobifida halotolerans</name>
    <dbReference type="NCBI Taxonomy" id="483545"/>
    <lineage>
        <taxon>Bacteria</taxon>
        <taxon>Bacillati</taxon>
        <taxon>Actinomycetota</taxon>
        <taxon>Actinomycetes</taxon>
        <taxon>Streptosporangiales</taxon>
        <taxon>Nocardiopsidaceae</taxon>
        <taxon>Thermobifida</taxon>
    </lineage>
</organism>
<evidence type="ECO:0000256" key="1">
    <source>
        <dbReference type="PIRSR" id="PIRSR605019-1"/>
    </source>
</evidence>
<dbReference type="EMBL" id="CP063196">
    <property type="protein sequence ID" value="UOE19577.1"/>
    <property type="molecule type" value="Genomic_DNA"/>
</dbReference>
<dbReference type="InterPro" id="IPR052891">
    <property type="entry name" value="DNA-3mA_glycosylase"/>
</dbReference>
<proteinExistence type="predicted"/>
<feature type="binding site" evidence="1">
    <location>
        <position position="43"/>
    </location>
    <ligand>
        <name>Zn(2+)</name>
        <dbReference type="ChEBI" id="CHEBI:29105"/>
    </ligand>
</feature>
<protein>
    <submittedName>
        <fullName evidence="2">DNA-3-methyladenine glycosylase I</fullName>
    </submittedName>
</protein>
<dbReference type="SUPFAM" id="SSF48150">
    <property type="entry name" value="DNA-glycosylase"/>
    <property type="match status" value="1"/>
</dbReference>